<dbReference type="Gene3D" id="3.20.20.80">
    <property type="entry name" value="Glycosidases"/>
    <property type="match status" value="1"/>
</dbReference>
<gene>
    <name evidence="11" type="ORF">THRCLA_02489</name>
</gene>
<dbReference type="EMBL" id="JNBS01000465">
    <property type="protein sequence ID" value="OQS05370.1"/>
    <property type="molecule type" value="Genomic_DNA"/>
</dbReference>
<evidence type="ECO:0000256" key="4">
    <source>
        <dbReference type="ARBA" id="ARBA00023180"/>
    </source>
</evidence>
<feature type="domain" description="Beta-mannosidase Ig-fold" evidence="8">
    <location>
        <begin position="799"/>
        <end position="852"/>
    </location>
</feature>
<feature type="domain" description="Glycoside hydrolase family 2 immunoglobulin-like beta-sandwich" evidence="7">
    <location>
        <begin position="216"/>
        <end position="319"/>
    </location>
</feature>
<evidence type="ECO:0000313" key="10">
    <source>
        <dbReference type="EMBL" id="AIG55460.1"/>
    </source>
</evidence>
<dbReference type="InterPro" id="IPR054593">
    <property type="entry name" value="Beta-mannosidase-like_N2"/>
</dbReference>
<dbReference type="GO" id="GO:0004567">
    <property type="term" value="F:beta-mannosidase activity"/>
    <property type="evidence" value="ECO:0007669"/>
    <property type="project" value="UniProtKB-EC"/>
</dbReference>
<dbReference type="InterPro" id="IPR041625">
    <property type="entry name" value="Beta-mannosidase_Ig"/>
</dbReference>
<accession>A0A0A7CLY4</accession>
<dbReference type="Gene3D" id="2.60.40.10">
    <property type="entry name" value="Immunoglobulins"/>
    <property type="match status" value="2"/>
</dbReference>
<dbReference type="InterPro" id="IPR006102">
    <property type="entry name" value="Ig-like_GH2"/>
</dbReference>
<name>A0A0A7CLY4_9STRA</name>
<evidence type="ECO:0000313" key="11">
    <source>
        <dbReference type="EMBL" id="OQS05370.1"/>
    </source>
</evidence>
<evidence type="ECO:0000256" key="5">
    <source>
        <dbReference type="ARBA" id="ARBA00023295"/>
    </source>
</evidence>
<dbReference type="InterPro" id="IPR013783">
    <property type="entry name" value="Ig-like_fold"/>
</dbReference>
<evidence type="ECO:0000259" key="9">
    <source>
        <dbReference type="Pfam" id="PF22666"/>
    </source>
</evidence>
<reference evidence="10 12" key="1">
    <citation type="journal article" date="2014" name="Genome Biol. Evol.">
        <title>The secreted proteins of Achlya hypogyna and Thraustotheca clavata identify the ancestral oomycete secretome and reveal gene acquisitions by horizontal gene transfer.</title>
        <authorList>
            <person name="Misner I."/>
            <person name="Blouin N."/>
            <person name="Leonard G."/>
            <person name="Richards T.A."/>
            <person name="Lane C.E."/>
        </authorList>
    </citation>
    <scope>NUCLEOTIDE SEQUENCE</scope>
    <source>
        <strain evidence="10 12">ATCC 34112</strain>
    </source>
</reference>
<dbReference type="InterPro" id="IPR017853">
    <property type="entry name" value="GH"/>
</dbReference>
<evidence type="ECO:0000256" key="2">
    <source>
        <dbReference type="ARBA" id="ARBA00012754"/>
    </source>
</evidence>
<dbReference type="EC" id="3.2.1.25" evidence="2"/>
<comment type="catalytic activity">
    <reaction evidence="1">
        <text>Hydrolysis of terminal, non-reducing beta-D-mannose residues in beta-D-mannosides.</text>
        <dbReference type="EC" id="3.2.1.25"/>
    </reaction>
</comment>
<keyword evidence="4" id="KW-0325">Glycoprotein</keyword>
<dbReference type="InterPro" id="IPR036156">
    <property type="entry name" value="Beta-gal/glucu_dom_sf"/>
</dbReference>
<evidence type="ECO:0000259" key="8">
    <source>
        <dbReference type="Pfam" id="PF17753"/>
    </source>
</evidence>
<dbReference type="Gene3D" id="2.60.120.260">
    <property type="entry name" value="Galactose-binding domain-like"/>
    <property type="match status" value="1"/>
</dbReference>
<dbReference type="PANTHER" id="PTHR43730">
    <property type="entry name" value="BETA-MANNOSIDASE"/>
    <property type="match status" value="1"/>
</dbReference>
<dbReference type="STRING" id="74557.A0A0A7CLY4"/>
<dbReference type="SUPFAM" id="SSF49785">
    <property type="entry name" value="Galactose-binding domain-like"/>
    <property type="match status" value="1"/>
</dbReference>
<evidence type="ECO:0000256" key="1">
    <source>
        <dbReference type="ARBA" id="ARBA00000829"/>
    </source>
</evidence>
<feature type="chain" id="PRO_5002025797" description="beta-mannosidase" evidence="6">
    <location>
        <begin position="21"/>
        <end position="872"/>
    </location>
</feature>
<dbReference type="OrthoDB" id="2866996at2759"/>
<dbReference type="Pfam" id="PF17753">
    <property type="entry name" value="Ig_mannosidase"/>
    <property type="match status" value="1"/>
</dbReference>
<keyword evidence="12" id="KW-1185">Reference proteome</keyword>
<organism evidence="10">
    <name type="scientific">Thraustotheca clavata</name>
    <dbReference type="NCBI Taxonomy" id="74557"/>
    <lineage>
        <taxon>Eukaryota</taxon>
        <taxon>Sar</taxon>
        <taxon>Stramenopiles</taxon>
        <taxon>Oomycota</taxon>
        <taxon>Saprolegniomycetes</taxon>
        <taxon>Saprolegniales</taxon>
        <taxon>Achlyaceae</taxon>
        <taxon>Thraustotheca</taxon>
    </lineage>
</organism>
<dbReference type="GO" id="GO:0006516">
    <property type="term" value="P:glycoprotein catabolic process"/>
    <property type="evidence" value="ECO:0007669"/>
    <property type="project" value="TreeGrafter"/>
</dbReference>
<dbReference type="InterPro" id="IPR050887">
    <property type="entry name" value="Beta-mannosidase_GH2"/>
</dbReference>
<proteinExistence type="predicted"/>
<dbReference type="SUPFAM" id="SSF51445">
    <property type="entry name" value="(Trans)glycosidases"/>
    <property type="match status" value="1"/>
</dbReference>
<evidence type="ECO:0000259" key="7">
    <source>
        <dbReference type="Pfam" id="PF00703"/>
    </source>
</evidence>
<dbReference type="SUPFAM" id="SSF49303">
    <property type="entry name" value="beta-Galactosidase/glucuronidase domain"/>
    <property type="match status" value="2"/>
</dbReference>
<keyword evidence="5" id="KW-0326">Glycosidase</keyword>
<protein>
    <recommendedName>
        <fullName evidence="2">beta-mannosidase</fullName>
        <ecNumber evidence="2">3.2.1.25</ecNumber>
    </recommendedName>
</protein>
<dbReference type="FunFam" id="3.20.20.80:FF:000050">
    <property type="entry name" value="Beta-mannosidase B"/>
    <property type="match status" value="1"/>
</dbReference>
<evidence type="ECO:0000313" key="12">
    <source>
        <dbReference type="Proteomes" id="UP000243217"/>
    </source>
</evidence>
<evidence type="ECO:0000256" key="6">
    <source>
        <dbReference type="SAM" id="SignalP"/>
    </source>
</evidence>
<dbReference type="EMBL" id="KM037999">
    <property type="protein sequence ID" value="AIG55460.1"/>
    <property type="molecule type" value="Genomic_DNA"/>
</dbReference>
<feature type="signal peptide" evidence="6">
    <location>
        <begin position="1"/>
        <end position="20"/>
    </location>
</feature>
<dbReference type="GO" id="GO:0005975">
    <property type="term" value="P:carbohydrate metabolic process"/>
    <property type="evidence" value="ECO:0007669"/>
    <property type="project" value="InterPro"/>
</dbReference>
<feature type="domain" description="Beta-mannosidase-like galactose-binding" evidence="9">
    <location>
        <begin position="31"/>
        <end position="199"/>
    </location>
</feature>
<dbReference type="PANTHER" id="PTHR43730:SF1">
    <property type="entry name" value="BETA-MANNOSIDASE"/>
    <property type="match status" value="1"/>
</dbReference>
<sequence length="872" mass="99580">MTNLGFSLMLFLWNVNVVYCAFLKQLTLSNWTLYNGNGSFTLQVTLPGTTHTHLMDAGLISNLHYRYSERELSWIALDTWSYKAFFEAPKQRNIVLRCETIDGPATIYLNDKKIANTVNSFLSYEFILTNLLHDGTNMIRFEFEPPLAYAAKEASAYPYYVPATINPNTWAEPTNRPFIRKSGSDFGWDWGPAFVTVGLPLGVQLLSLEPLCDVQFDDYSIDQDLSSDCKLAWITFHAYIHGHCQETLRLDATVNGNPVTSSQFKANNSTHIKLKYTMKEPTLWWPHGHGSPHLYDLMFTLSTSSGQILGKKHGKFGVRSIKLIQKPMSPEGKSFGFEVNGVPIFIRGSNWIPSNSFPTRVTKNHLSYLLSSSTAANMNMIRVWGGGRYESPDFYELCDELGLLVWQEFMFACASYPRHESFLSTVSAEVVYQVRRLAKYTSIVIWGGNNENESIMDQFATGSFIPPEFEFNRDRAVVDYVKVFIDTIQPLVSAIDNSRPFVDTSPSNGLLSTTPYVKRWENTSSIYYGDVHYYNVKEDCMNWSQYPPARFISEFGFQSLPSVISWLQVSSPSDWNSYNNITAFMEYRQRSPNGTQHIQHQLDLHFQPLPLYSTVFKQVHAFTWLTQIQQGLCYNTAIETWRRQGVQGVLYWQLNDIWEGPSWSSIEFNGKWKALHSMVKRTFAPTLAIIHEENNTKLIVTMLSDYDETINLRIELRHIALGALVADTTLISIVVGKHVPQIAWCKLDIDKYLNAHRCTRTSCFLVVDHSSYHFFAPFKALPMIPSKVTASVIQSNLIVWTIQVFAQDNFAMFVTLDAPGVVGQWSDNVFHLLPNMNHTVYFFPKVPQASQQISFTYLQELYSGQNEVVSIN</sequence>
<keyword evidence="6" id="KW-0732">Signal</keyword>
<dbReference type="InterPro" id="IPR008979">
    <property type="entry name" value="Galactose-bd-like_sf"/>
</dbReference>
<dbReference type="AlphaFoldDB" id="A0A0A7CLY4"/>
<evidence type="ECO:0000256" key="3">
    <source>
        <dbReference type="ARBA" id="ARBA00022801"/>
    </source>
</evidence>
<dbReference type="Pfam" id="PF22666">
    <property type="entry name" value="Glyco_hydro_2_N2"/>
    <property type="match status" value="1"/>
</dbReference>
<keyword evidence="3" id="KW-0378">Hydrolase</keyword>
<dbReference type="Proteomes" id="UP000243217">
    <property type="component" value="Unassembled WGS sequence"/>
</dbReference>
<dbReference type="Pfam" id="PF00703">
    <property type="entry name" value="Glyco_hydro_2"/>
    <property type="match status" value="1"/>
</dbReference>